<dbReference type="AlphaFoldDB" id="A0A372G9K0"/>
<dbReference type="OrthoDB" id="4497239at2"/>
<feature type="compositionally biased region" description="Low complexity" evidence="4">
    <location>
        <begin position="180"/>
        <end position="191"/>
    </location>
</feature>
<sequence length="389" mass="39752">MSVWGQDPAVLRCDHRPPSDPRAGDPGGGGVRSADEVLAWSRALLDPALRDAVETLPGTMRDIAAFHFGWRDVRGRSASGASGKAIRPALTLLAARAVGGAAETALPAAVAVELAHNFSLLHDDVMDGDLTRRHRPTAWTVYGTSAAVLAGDALLAAAFEALVAAPPRPAPGPDASDLNAPAPDAAGGSPALARSVRTLGHAVTDLVEGQNTDLAFEERDDVTLDECVAMAGRKTGALIGAACALGASHGGGTSVQTARLHAFGERLGLAFQLVDDLLGIWGDPAVTGKAVHADLYSRKKSLPVVAALTSATPAGAELAALYLSDEPLSGDDASRAAALIDAAGGRAWAAERADALLADALHELDAADLAAVPAAELRALARLIAHRDR</sequence>
<dbReference type="InterPro" id="IPR000092">
    <property type="entry name" value="Polyprenyl_synt"/>
</dbReference>
<feature type="region of interest" description="Disordered" evidence="4">
    <location>
        <begin position="168"/>
        <end position="191"/>
    </location>
</feature>
<accession>A0A372G9K0</accession>
<evidence type="ECO:0000256" key="1">
    <source>
        <dbReference type="ARBA" id="ARBA00022723"/>
    </source>
</evidence>
<dbReference type="SUPFAM" id="SSF48576">
    <property type="entry name" value="Terpenoid synthases"/>
    <property type="match status" value="1"/>
</dbReference>
<dbReference type="CDD" id="cd00685">
    <property type="entry name" value="Trans_IPPS_HT"/>
    <property type="match status" value="1"/>
</dbReference>
<proteinExistence type="inferred from homology"/>
<organism evidence="5 6">
    <name type="scientific">Actinomadura spongiicola</name>
    <dbReference type="NCBI Taxonomy" id="2303421"/>
    <lineage>
        <taxon>Bacteria</taxon>
        <taxon>Bacillati</taxon>
        <taxon>Actinomycetota</taxon>
        <taxon>Actinomycetes</taxon>
        <taxon>Streptosporangiales</taxon>
        <taxon>Thermomonosporaceae</taxon>
        <taxon>Actinomadura</taxon>
    </lineage>
</organism>
<dbReference type="Gene3D" id="1.10.600.10">
    <property type="entry name" value="Farnesyl Diphosphate Synthase"/>
    <property type="match status" value="1"/>
</dbReference>
<evidence type="ECO:0000256" key="2">
    <source>
        <dbReference type="ARBA" id="ARBA00022842"/>
    </source>
</evidence>
<dbReference type="Proteomes" id="UP000262882">
    <property type="component" value="Unassembled WGS sequence"/>
</dbReference>
<dbReference type="Pfam" id="PF00348">
    <property type="entry name" value="polyprenyl_synt"/>
    <property type="match status" value="1"/>
</dbReference>
<name>A0A372G9K0_9ACTN</name>
<evidence type="ECO:0000256" key="4">
    <source>
        <dbReference type="SAM" id="MobiDB-lite"/>
    </source>
</evidence>
<evidence type="ECO:0000256" key="3">
    <source>
        <dbReference type="RuleBase" id="RU004466"/>
    </source>
</evidence>
<dbReference type="PROSITE" id="PS00723">
    <property type="entry name" value="POLYPRENYL_SYNTHASE_1"/>
    <property type="match status" value="1"/>
</dbReference>
<evidence type="ECO:0000313" key="6">
    <source>
        <dbReference type="Proteomes" id="UP000262882"/>
    </source>
</evidence>
<dbReference type="GO" id="GO:0004659">
    <property type="term" value="F:prenyltransferase activity"/>
    <property type="evidence" value="ECO:0007669"/>
    <property type="project" value="InterPro"/>
</dbReference>
<protein>
    <submittedName>
        <fullName evidence="5">Polyprenyl synthetase family protein</fullName>
    </submittedName>
</protein>
<dbReference type="InterPro" id="IPR008949">
    <property type="entry name" value="Isoprenoid_synthase_dom_sf"/>
</dbReference>
<reference evidence="5 6" key="1">
    <citation type="submission" date="2018-08" db="EMBL/GenBank/DDBJ databases">
        <title>Actinomadura spongicola sp. nov., isolated from marine sponge Leucetta chagosensis.</title>
        <authorList>
            <person name="Li L."/>
            <person name="Lin H.W."/>
        </authorList>
    </citation>
    <scope>NUCLEOTIDE SEQUENCE [LARGE SCALE GENOMIC DNA]</scope>
    <source>
        <strain evidence="5 6">LHW52907</strain>
    </source>
</reference>
<keyword evidence="2" id="KW-0460">Magnesium</keyword>
<gene>
    <name evidence="5" type="ORF">D0T12_29230</name>
</gene>
<evidence type="ECO:0000313" key="5">
    <source>
        <dbReference type="EMBL" id="RFS81809.1"/>
    </source>
</evidence>
<dbReference type="GO" id="GO:0008299">
    <property type="term" value="P:isoprenoid biosynthetic process"/>
    <property type="evidence" value="ECO:0007669"/>
    <property type="project" value="InterPro"/>
</dbReference>
<dbReference type="EMBL" id="QVNQ01000011">
    <property type="protein sequence ID" value="RFS81809.1"/>
    <property type="molecule type" value="Genomic_DNA"/>
</dbReference>
<dbReference type="GO" id="GO:0046872">
    <property type="term" value="F:metal ion binding"/>
    <property type="evidence" value="ECO:0007669"/>
    <property type="project" value="UniProtKB-KW"/>
</dbReference>
<feature type="region of interest" description="Disordered" evidence="4">
    <location>
        <begin position="1"/>
        <end position="31"/>
    </location>
</feature>
<keyword evidence="3" id="KW-0808">Transferase</keyword>
<comment type="caution">
    <text evidence="5">The sequence shown here is derived from an EMBL/GenBank/DDBJ whole genome shotgun (WGS) entry which is preliminary data.</text>
</comment>
<dbReference type="PROSITE" id="PS00444">
    <property type="entry name" value="POLYPRENYL_SYNTHASE_2"/>
    <property type="match status" value="1"/>
</dbReference>
<dbReference type="RefSeq" id="WP_117403615.1">
    <property type="nucleotide sequence ID" value="NZ_QVNQ01000011.1"/>
</dbReference>
<keyword evidence="6" id="KW-1185">Reference proteome</keyword>
<dbReference type="PANTHER" id="PTHR12001:SF86">
    <property type="entry name" value="GERANYLGERANYL DIPHOSPHATE SYNTHASE"/>
    <property type="match status" value="1"/>
</dbReference>
<comment type="similarity">
    <text evidence="3">Belongs to the FPP/GGPP synthase family.</text>
</comment>
<keyword evidence="1" id="KW-0479">Metal-binding</keyword>
<dbReference type="PANTHER" id="PTHR12001">
    <property type="entry name" value="GERANYLGERANYL PYROPHOSPHATE SYNTHASE"/>
    <property type="match status" value="1"/>
</dbReference>
<dbReference type="SFLD" id="SFLDS00005">
    <property type="entry name" value="Isoprenoid_Synthase_Type_I"/>
    <property type="match status" value="1"/>
</dbReference>
<feature type="compositionally biased region" description="Basic and acidic residues" evidence="4">
    <location>
        <begin position="12"/>
        <end position="23"/>
    </location>
</feature>
<dbReference type="InterPro" id="IPR033749">
    <property type="entry name" value="Polyprenyl_synt_CS"/>
</dbReference>